<dbReference type="InterPro" id="IPR042195">
    <property type="entry name" value="ArgJ_beta_C"/>
</dbReference>
<evidence type="ECO:0000313" key="7">
    <source>
        <dbReference type="EMBL" id="QDU71870.1"/>
    </source>
</evidence>
<dbReference type="AlphaFoldDB" id="A0A518BY23"/>
<keyword evidence="8" id="KW-1185">Reference proteome</keyword>
<name>A0A518BY23_9BACT</name>
<accession>A0A518BY23</accession>
<comment type="similarity">
    <text evidence="1 6">Belongs to the ArgJ family.</text>
</comment>
<feature type="binding site" evidence="6">
    <location>
        <position position="60"/>
    </location>
    <ligand>
        <name>substrate</name>
    </ligand>
</feature>
<feature type="binding site" evidence="6">
    <location>
        <position position="82"/>
    </location>
    <ligand>
        <name>substrate</name>
    </ligand>
</feature>
<dbReference type="GO" id="GO:0006592">
    <property type="term" value="P:ornithine biosynthetic process"/>
    <property type="evidence" value="ECO:0007669"/>
    <property type="project" value="TreeGrafter"/>
</dbReference>
<dbReference type="GO" id="GO:0004042">
    <property type="term" value="F:L-glutamate N-acetyltransferase activity"/>
    <property type="evidence" value="ECO:0007669"/>
    <property type="project" value="UniProtKB-UniRule"/>
</dbReference>
<feature type="binding site" evidence="6">
    <location>
        <position position="169"/>
    </location>
    <ligand>
        <name>substrate</name>
    </ligand>
</feature>
<dbReference type="PANTHER" id="PTHR23100">
    <property type="entry name" value="ARGININE BIOSYNTHESIS BIFUNCTIONAL PROTEIN ARGJ"/>
    <property type="match status" value="1"/>
</dbReference>
<keyword evidence="6" id="KW-0028">Amino-acid biosynthesis</keyword>
<dbReference type="GO" id="GO:0005737">
    <property type="term" value="C:cytoplasm"/>
    <property type="evidence" value="ECO:0007669"/>
    <property type="project" value="UniProtKB-SubCell"/>
</dbReference>
<comment type="pathway">
    <text evidence="6">Amino-acid biosynthesis; L-arginine biosynthesis; N(2)-acetyl-L-ornithine from L-glutamate: step 1/4.</text>
</comment>
<evidence type="ECO:0000256" key="5">
    <source>
        <dbReference type="ARBA" id="ARBA00023315"/>
    </source>
</evidence>
<dbReference type="Gene3D" id="3.10.20.340">
    <property type="entry name" value="ArgJ beta chain, C-terminal domain"/>
    <property type="match status" value="1"/>
</dbReference>
<feature type="binding site" evidence="6">
    <location>
        <position position="302"/>
    </location>
    <ligand>
        <name>substrate</name>
    </ligand>
</feature>
<dbReference type="InterPro" id="IPR002813">
    <property type="entry name" value="Arg_biosynth_ArgJ"/>
</dbReference>
<proteinExistence type="inferred from homology"/>
<evidence type="ECO:0000256" key="2">
    <source>
        <dbReference type="ARBA" id="ARBA00011475"/>
    </source>
</evidence>
<dbReference type="GO" id="GO:0004358">
    <property type="term" value="F:L-glutamate N-acetyltransferase activity, acting on acetyl-L-ornithine as donor"/>
    <property type="evidence" value="ECO:0007669"/>
    <property type="project" value="UniProtKB-UniRule"/>
</dbReference>
<dbReference type="EC" id="2.3.1.1" evidence="6"/>
<evidence type="ECO:0000256" key="3">
    <source>
        <dbReference type="ARBA" id="ARBA00022679"/>
    </source>
</evidence>
<comment type="subcellular location">
    <subcellularLocation>
        <location evidence="6">Cytoplasm</location>
    </subcellularLocation>
</comment>
<dbReference type="PANTHER" id="PTHR23100:SF0">
    <property type="entry name" value="ARGININE BIOSYNTHESIS BIFUNCTIONAL PROTEIN ARGJ, MITOCHONDRIAL"/>
    <property type="match status" value="1"/>
</dbReference>
<feature type="binding site" evidence="6">
    <location>
        <position position="93"/>
    </location>
    <ligand>
        <name>substrate</name>
    </ligand>
</feature>
<organism evidence="7 8">
    <name type="scientific">Mucisphaera calidilacus</name>
    <dbReference type="NCBI Taxonomy" id="2527982"/>
    <lineage>
        <taxon>Bacteria</taxon>
        <taxon>Pseudomonadati</taxon>
        <taxon>Planctomycetota</taxon>
        <taxon>Phycisphaerae</taxon>
        <taxon>Phycisphaerales</taxon>
        <taxon>Phycisphaeraceae</taxon>
        <taxon>Mucisphaera</taxon>
    </lineage>
</organism>
<comment type="catalytic activity">
    <reaction evidence="6">
        <text>L-glutamate + acetyl-CoA = N-acetyl-L-glutamate + CoA + H(+)</text>
        <dbReference type="Rhea" id="RHEA:24292"/>
        <dbReference type="ChEBI" id="CHEBI:15378"/>
        <dbReference type="ChEBI" id="CHEBI:29985"/>
        <dbReference type="ChEBI" id="CHEBI:44337"/>
        <dbReference type="ChEBI" id="CHEBI:57287"/>
        <dbReference type="ChEBI" id="CHEBI:57288"/>
        <dbReference type="EC" id="2.3.1.1"/>
    </reaction>
</comment>
<keyword evidence="4 6" id="KW-0068">Autocatalytic cleavage</keyword>
<dbReference type="HAMAP" id="MF_01106">
    <property type="entry name" value="ArgJ"/>
    <property type="match status" value="1"/>
</dbReference>
<feature type="chain" id="PRO_5023361492" description="Arginine biosynthesis bifunctional protein ArgJ beta chain" evidence="6">
    <location>
        <begin position="93"/>
        <end position="302"/>
    </location>
</feature>
<feature type="active site" description="Nucleophile" evidence="6">
    <location>
        <position position="93"/>
    </location>
</feature>
<feature type="chain" id="PRO_5023361493" description="Arginine biosynthesis bifunctional protein ArgJ alpha chain" evidence="6">
    <location>
        <begin position="1"/>
        <end position="92"/>
    </location>
</feature>
<evidence type="ECO:0000256" key="1">
    <source>
        <dbReference type="ARBA" id="ARBA00006774"/>
    </source>
</evidence>
<feature type="site" description="Involved in the stabilization of negative charge on the oxyanion by the formation of the oxyanion hole" evidence="6">
    <location>
        <position position="22"/>
    </location>
</feature>
<dbReference type="EMBL" id="CP036280">
    <property type="protein sequence ID" value="QDU71870.1"/>
    <property type="molecule type" value="Genomic_DNA"/>
</dbReference>
<dbReference type="GO" id="GO:0006526">
    <property type="term" value="P:L-arginine biosynthetic process"/>
    <property type="evidence" value="ECO:0007669"/>
    <property type="project" value="UniProtKB-UniRule"/>
</dbReference>
<dbReference type="Gene3D" id="3.60.70.12">
    <property type="entry name" value="L-amino peptidase D-ALA esterase/amidase"/>
    <property type="match status" value="1"/>
</dbReference>
<dbReference type="SUPFAM" id="SSF56266">
    <property type="entry name" value="DmpA/ArgJ-like"/>
    <property type="match status" value="1"/>
</dbReference>
<feature type="binding site" evidence="6">
    <location>
        <position position="297"/>
    </location>
    <ligand>
        <name>substrate</name>
    </ligand>
</feature>
<comment type="subunit">
    <text evidence="2 6">Heterotetramer of two alpha and two beta chains.</text>
</comment>
<protein>
    <recommendedName>
        <fullName evidence="6">Arginine biosynthesis bifunctional protein ArgJ</fullName>
    </recommendedName>
    <domain>
        <recommendedName>
            <fullName evidence="6">Glutamate N-acetyltransferase</fullName>
            <ecNumber evidence="6">2.3.1.35</ecNumber>
        </recommendedName>
        <alternativeName>
            <fullName evidence="6">Ornithine acetyltransferase</fullName>
            <shortName evidence="6">OATase</shortName>
        </alternativeName>
        <alternativeName>
            <fullName evidence="6">Ornithine transacetylase</fullName>
        </alternativeName>
    </domain>
    <domain>
        <recommendedName>
            <fullName evidence="6">Amino-acid acetyltransferase</fullName>
            <ecNumber evidence="6">2.3.1.1</ecNumber>
        </recommendedName>
        <alternativeName>
            <fullName evidence="6">N-acetylglutamate synthase</fullName>
            <shortName evidence="6">AGSase</shortName>
        </alternativeName>
    </domain>
    <component>
        <recommendedName>
            <fullName evidence="6">Arginine biosynthesis bifunctional protein ArgJ alpha chain</fullName>
        </recommendedName>
    </component>
    <component>
        <recommendedName>
            <fullName evidence="6">Arginine biosynthesis bifunctional protein ArgJ beta chain</fullName>
        </recommendedName>
    </component>
</protein>
<sequence length="302" mass="31881">MCAMVAERLGCKPTEVLVASTGVIGPRLPMDKIERGIASAVAELRPSKAAMMYAAEAILTTDTRSKTYGVRSNGVTLGGMAKGSGMIAPDMATMLGFLVTDARLQPDRVRRLLRSACDQSFNRISVDSDTSTSDMVLMLASGAARSAVAADDVDACCSSLSQQVLCDGEGTTRVFDVRIEGARSVAEADRVGRAIVNSPLVKTAVHGGDPNWGRFMMAVGKSGVAINPAKVSLSVGSPRGIALLSLGEPVVLNTKQQARVERLMRADRVGFVVDLGRGDVGVTWSGSDLSYEYVRINAEYTT</sequence>
<evidence type="ECO:0000256" key="6">
    <source>
        <dbReference type="HAMAP-Rule" id="MF_01106"/>
    </source>
</evidence>
<comment type="function">
    <text evidence="6">Catalyzes two activities which are involved in the cyclic version of arginine biosynthesis: the synthesis of N-acetylglutamate from glutamate and acetyl-CoA as the acetyl donor, and of ornithine by transacetylation between N(2)-acetylornithine and glutamate.</text>
</comment>
<comment type="pathway">
    <text evidence="6">Amino-acid biosynthesis; L-arginine biosynthesis; L-ornithine and N-acetyl-L-glutamate from L-glutamate and N(2)-acetyl-L-ornithine (cyclic): step 1/1.</text>
</comment>
<gene>
    <name evidence="6 7" type="primary">argJ</name>
    <name evidence="7" type="ORF">Pan265_17270</name>
</gene>
<keyword evidence="3 6" id="KW-0808">Transferase</keyword>
<dbReference type="Pfam" id="PF01960">
    <property type="entry name" value="ArgJ"/>
    <property type="match status" value="1"/>
</dbReference>
<comment type="catalytic activity">
    <reaction evidence="6">
        <text>N(2)-acetyl-L-ornithine + L-glutamate = N-acetyl-L-glutamate + L-ornithine</text>
        <dbReference type="Rhea" id="RHEA:15349"/>
        <dbReference type="ChEBI" id="CHEBI:29985"/>
        <dbReference type="ChEBI" id="CHEBI:44337"/>
        <dbReference type="ChEBI" id="CHEBI:46911"/>
        <dbReference type="ChEBI" id="CHEBI:57805"/>
        <dbReference type="EC" id="2.3.1.35"/>
    </reaction>
</comment>
<keyword evidence="6" id="KW-0511">Multifunctional enzyme</keyword>
<evidence type="ECO:0000256" key="4">
    <source>
        <dbReference type="ARBA" id="ARBA00022813"/>
    </source>
</evidence>
<feature type="site" description="Cleavage; by autolysis" evidence="6">
    <location>
        <begin position="92"/>
        <end position="93"/>
    </location>
</feature>
<dbReference type="UniPathway" id="UPA00068">
    <property type="reaction ID" value="UER00106"/>
</dbReference>
<keyword evidence="6" id="KW-0055">Arginine biosynthesis</keyword>
<dbReference type="KEGG" id="mcad:Pan265_17270"/>
<keyword evidence="5 6" id="KW-0012">Acyltransferase</keyword>
<evidence type="ECO:0000313" key="8">
    <source>
        <dbReference type="Proteomes" id="UP000320386"/>
    </source>
</evidence>
<dbReference type="EC" id="2.3.1.35" evidence="6"/>
<feature type="site" description="Involved in the stabilization of negative charge on the oxyanion by the formation of the oxyanion hole" evidence="6">
    <location>
        <position position="21"/>
    </location>
</feature>
<dbReference type="NCBIfam" id="TIGR00120">
    <property type="entry name" value="ArgJ"/>
    <property type="match status" value="1"/>
</dbReference>
<reference evidence="7 8" key="1">
    <citation type="submission" date="2019-02" db="EMBL/GenBank/DDBJ databases">
        <title>Deep-cultivation of Planctomycetes and their phenomic and genomic characterization uncovers novel biology.</title>
        <authorList>
            <person name="Wiegand S."/>
            <person name="Jogler M."/>
            <person name="Boedeker C."/>
            <person name="Pinto D."/>
            <person name="Vollmers J."/>
            <person name="Rivas-Marin E."/>
            <person name="Kohn T."/>
            <person name="Peeters S.H."/>
            <person name="Heuer A."/>
            <person name="Rast P."/>
            <person name="Oberbeckmann S."/>
            <person name="Bunk B."/>
            <person name="Jeske O."/>
            <person name="Meyerdierks A."/>
            <person name="Storesund J.E."/>
            <person name="Kallscheuer N."/>
            <person name="Luecker S."/>
            <person name="Lage O.M."/>
            <person name="Pohl T."/>
            <person name="Merkel B.J."/>
            <person name="Hornburger P."/>
            <person name="Mueller R.-W."/>
            <person name="Bruemmer F."/>
            <person name="Labrenz M."/>
            <person name="Spormann A.M."/>
            <person name="Op den Camp H."/>
            <person name="Overmann J."/>
            <person name="Amann R."/>
            <person name="Jetten M.S.M."/>
            <person name="Mascher T."/>
            <person name="Medema M.H."/>
            <person name="Devos D.P."/>
            <person name="Kaster A.-K."/>
            <person name="Ovreas L."/>
            <person name="Rohde M."/>
            <person name="Galperin M.Y."/>
            <person name="Jogler C."/>
        </authorList>
    </citation>
    <scope>NUCLEOTIDE SEQUENCE [LARGE SCALE GENOMIC DNA]</scope>
    <source>
        <strain evidence="7 8">Pan265</strain>
    </source>
</reference>
<dbReference type="Proteomes" id="UP000320386">
    <property type="component" value="Chromosome"/>
</dbReference>
<dbReference type="InterPro" id="IPR016117">
    <property type="entry name" value="ArgJ-like_dom_sf"/>
</dbReference>
<keyword evidence="6" id="KW-0963">Cytoplasm</keyword>